<reference evidence="1 2" key="1">
    <citation type="submission" date="2022-11" db="EMBL/GenBank/DDBJ databases">
        <title>Desulfobotulus tamanensis H1 sp. nov. - anaerobic, alkaliphilic, sulphate reducing bacterium isolated from terrestrial mud volcano.</title>
        <authorList>
            <person name="Frolova A."/>
            <person name="Merkel A.Y."/>
            <person name="Slobodkin A.I."/>
        </authorList>
    </citation>
    <scope>NUCLEOTIDE SEQUENCE [LARGE SCALE GENOMIC DNA]</scope>
    <source>
        <strain evidence="1 2">H1</strain>
    </source>
</reference>
<dbReference type="RefSeq" id="WP_265424603.1">
    <property type="nucleotide sequence ID" value="NZ_JAPFPW010000006.1"/>
</dbReference>
<sequence length="71" mass="7760">MTSVTVHARIQVSAETLASVVRNAKKAAKERGGKADPAETLNDMITRFLDVKGFEAFVEEADNYGTETERS</sequence>
<dbReference type="EMBL" id="JAPFPW010000006">
    <property type="protein sequence ID" value="MCW7753735.1"/>
    <property type="molecule type" value="Genomic_DNA"/>
</dbReference>
<evidence type="ECO:0000313" key="1">
    <source>
        <dbReference type="EMBL" id="MCW7753735.1"/>
    </source>
</evidence>
<proteinExistence type="predicted"/>
<evidence type="ECO:0000313" key="2">
    <source>
        <dbReference type="Proteomes" id="UP001209681"/>
    </source>
</evidence>
<accession>A0ABT3N8G0</accession>
<gene>
    <name evidence="1" type="ORF">OOT00_07025</name>
</gene>
<keyword evidence="2" id="KW-1185">Reference proteome</keyword>
<dbReference type="Proteomes" id="UP001209681">
    <property type="component" value="Unassembled WGS sequence"/>
</dbReference>
<name>A0ABT3N8G0_9BACT</name>
<comment type="caution">
    <text evidence="1">The sequence shown here is derived from an EMBL/GenBank/DDBJ whole genome shotgun (WGS) entry which is preliminary data.</text>
</comment>
<organism evidence="1 2">
    <name type="scientific">Desulfobotulus pelophilus</name>
    <dbReference type="NCBI Taxonomy" id="2823377"/>
    <lineage>
        <taxon>Bacteria</taxon>
        <taxon>Pseudomonadati</taxon>
        <taxon>Thermodesulfobacteriota</taxon>
        <taxon>Desulfobacteria</taxon>
        <taxon>Desulfobacterales</taxon>
        <taxon>Desulfobacteraceae</taxon>
        <taxon>Desulfobotulus</taxon>
    </lineage>
</organism>
<protein>
    <submittedName>
        <fullName evidence="1">Uncharacterized protein</fullName>
    </submittedName>
</protein>